<evidence type="ECO:0000313" key="3">
    <source>
        <dbReference type="EMBL" id="CAK7913949.1"/>
    </source>
</evidence>
<dbReference type="SUPFAM" id="SSF46565">
    <property type="entry name" value="Chaperone J-domain"/>
    <property type="match status" value="1"/>
</dbReference>
<dbReference type="CDD" id="cd06257">
    <property type="entry name" value="DnaJ"/>
    <property type="match status" value="1"/>
</dbReference>
<dbReference type="Pfam" id="PF14308">
    <property type="entry name" value="DnaJ-X"/>
    <property type="match status" value="1"/>
</dbReference>
<reference evidence="3 4" key="1">
    <citation type="submission" date="2024-01" db="EMBL/GenBank/DDBJ databases">
        <authorList>
            <consortium name="Genoscope - CEA"/>
            <person name="William W."/>
        </authorList>
    </citation>
    <scope>NUCLEOTIDE SEQUENCE [LARGE SCALE GENOMIC DNA]</scope>
    <source>
        <strain evidence="3 4">29B2s-10</strain>
    </source>
</reference>
<dbReference type="Gene3D" id="1.10.287.110">
    <property type="entry name" value="DnaJ domain"/>
    <property type="match status" value="1"/>
</dbReference>
<feature type="domain" description="J" evidence="2">
    <location>
        <begin position="6"/>
        <end position="71"/>
    </location>
</feature>
<sequence length="464" mass="51752">MVKDTIYYDILGVEPTATDLELKKAYRKKAIKLHPDKNANDPDAASKFQELGEAYGILQNADSRAFYDDVGVEGMKKENANGEAANVDPAEFFAQIFGGEAFKDWIGELSMLNEVSKTADILGDESEVDPVAATTGEVDGETKPTDTAATNSEIITSEKKNENGEVTQNDFRSDMAEAKKKTKKMSSQQREEILKLHEENKRIKQERINTLATTLLSKVEKYESTVKNKEAFAQFNRNLSQELEDLKIESFGIELLHLIGKIYVDQAHATINSCKTFGVSKVFSSVKSKSTTIKNGYSILKTALGAQAMVEEMVREQEVLEAQAAAGVELTVEERARQAEMERLITGKFLATAWASTKFEVTGVLNKVCDKILNDKSLNKKERLARSQAIKYLGETMQQVERSPEEDEEARIFEEMMAEANAKKSRKSKKKAAAASSNEKVISEKEIEELLRKVAEQEDREAAK</sequence>
<dbReference type="Pfam" id="PF00226">
    <property type="entry name" value="DnaJ"/>
    <property type="match status" value="1"/>
</dbReference>
<feature type="compositionally biased region" description="Basic residues" evidence="1">
    <location>
        <begin position="423"/>
        <end position="432"/>
    </location>
</feature>
<protein>
    <submittedName>
        <fullName evidence="3">DnaJ-like protein 1</fullName>
    </submittedName>
</protein>
<feature type="region of interest" description="Disordered" evidence="1">
    <location>
        <begin position="420"/>
        <end position="440"/>
    </location>
</feature>
<name>A0ABP0EFW0_9ASCO</name>
<dbReference type="InterPro" id="IPR036869">
    <property type="entry name" value="J_dom_sf"/>
</dbReference>
<dbReference type="PANTHER" id="PTHR45006:SF1">
    <property type="entry name" value="DNAJ-LIKE PROTEIN 1"/>
    <property type="match status" value="1"/>
</dbReference>
<evidence type="ECO:0000259" key="2">
    <source>
        <dbReference type="PROSITE" id="PS50076"/>
    </source>
</evidence>
<dbReference type="PROSITE" id="PS50076">
    <property type="entry name" value="DNAJ_2"/>
    <property type="match status" value="1"/>
</dbReference>
<dbReference type="EMBL" id="OZ004258">
    <property type="protein sequence ID" value="CAK7913949.1"/>
    <property type="molecule type" value="Genomic_DNA"/>
</dbReference>
<dbReference type="PRINTS" id="PR00625">
    <property type="entry name" value="JDOMAIN"/>
</dbReference>
<evidence type="ECO:0000256" key="1">
    <source>
        <dbReference type="SAM" id="MobiDB-lite"/>
    </source>
</evidence>
<evidence type="ECO:0000313" key="4">
    <source>
        <dbReference type="Proteomes" id="UP001497600"/>
    </source>
</evidence>
<organism evidence="3 4">
    <name type="scientific">[Candida] anglica</name>
    <dbReference type="NCBI Taxonomy" id="148631"/>
    <lineage>
        <taxon>Eukaryota</taxon>
        <taxon>Fungi</taxon>
        <taxon>Dikarya</taxon>
        <taxon>Ascomycota</taxon>
        <taxon>Saccharomycotina</taxon>
        <taxon>Pichiomycetes</taxon>
        <taxon>Debaryomycetaceae</taxon>
        <taxon>Kurtzmaniella</taxon>
    </lineage>
</organism>
<keyword evidence="4" id="KW-1185">Reference proteome</keyword>
<proteinExistence type="predicted"/>
<dbReference type="SMART" id="SM00271">
    <property type="entry name" value="DnaJ"/>
    <property type="match status" value="1"/>
</dbReference>
<dbReference type="PANTHER" id="PTHR45006">
    <property type="entry name" value="DNAJ-LIKE PROTEIN 1"/>
    <property type="match status" value="1"/>
</dbReference>
<dbReference type="InterPro" id="IPR001623">
    <property type="entry name" value="DnaJ_domain"/>
</dbReference>
<dbReference type="Proteomes" id="UP001497600">
    <property type="component" value="Chromosome F"/>
</dbReference>
<dbReference type="InterPro" id="IPR052814">
    <property type="entry name" value="Peroxisomal_DnaJ"/>
</dbReference>
<dbReference type="InterPro" id="IPR026894">
    <property type="entry name" value="DnaJ_X"/>
</dbReference>
<gene>
    <name evidence="3" type="primary">DJP1</name>
    <name evidence="3" type="ORF">CAAN4_F14158</name>
</gene>
<accession>A0ABP0EFW0</accession>